<organism evidence="1 2">
    <name type="scientific">Novispirillum itersonii</name>
    <name type="common">Aquaspirillum itersonii</name>
    <dbReference type="NCBI Taxonomy" id="189"/>
    <lineage>
        <taxon>Bacteria</taxon>
        <taxon>Pseudomonadati</taxon>
        <taxon>Pseudomonadota</taxon>
        <taxon>Alphaproteobacteria</taxon>
        <taxon>Rhodospirillales</taxon>
        <taxon>Novispirillaceae</taxon>
        <taxon>Novispirillum</taxon>
    </lineage>
</organism>
<reference evidence="1 2" key="1">
    <citation type="submission" date="2020-08" db="EMBL/GenBank/DDBJ databases">
        <title>Genomic Encyclopedia of Type Strains, Phase IV (KMG-IV): sequencing the most valuable type-strain genomes for metagenomic binning, comparative biology and taxonomic classification.</title>
        <authorList>
            <person name="Goeker M."/>
        </authorList>
    </citation>
    <scope>NUCLEOTIDE SEQUENCE [LARGE SCALE GENOMIC DNA]</scope>
    <source>
        <strain evidence="1 2">DSM 11590</strain>
    </source>
</reference>
<sequence length="47" mass="4814">MLKKMILQGMAATVVIAVLSAGYALMRAPTVSSGLTQMASALTEGDD</sequence>
<comment type="caution">
    <text evidence="1">The sequence shown here is derived from an EMBL/GenBank/DDBJ whole genome shotgun (WGS) entry which is preliminary data.</text>
</comment>
<keyword evidence="2" id="KW-1185">Reference proteome</keyword>
<gene>
    <name evidence="1" type="ORF">FHS48_002487</name>
</gene>
<name>A0A7X0DPA6_NOVIT</name>
<dbReference type="AlphaFoldDB" id="A0A7X0DPA6"/>
<dbReference type="EMBL" id="JACIIX010000009">
    <property type="protein sequence ID" value="MBB6211052.1"/>
    <property type="molecule type" value="Genomic_DNA"/>
</dbReference>
<evidence type="ECO:0000313" key="2">
    <source>
        <dbReference type="Proteomes" id="UP000544872"/>
    </source>
</evidence>
<accession>A0A7X0DPA6</accession>
<dbReference type="Proteomes" id="UP000544872">
    <property type="component" value="Unassembled WGS sequence"/>
</dbReference>
<evidence type="ECO:0000313" key="1">
    <source>
        <dbReference type="EMBL" id="MBB6211052.1"/>
    </source>
</evidence>
<proteinExistence type="predicted"/>
<protein>
    <submittedName>
        <fullName evidence="1">Uncharacterized protein</fullName>
    </submittedName>
</protein>
<dbReference type="RefSeq" id="WP_184263875.1">
    <property type="nucleotide sequence ID" value="NZ_JACIIX010000009.1"/>
</dbReference>